<proteinExistence type="inferred from homology"/>
<dbReference type="FunFam" id="3.40.50.2000:FF:000050">
    <property type="entry name" value="UDP-glucuronosyltransferase"/>
    <property type="match status" value="1"/>
</dbReference>
<evidence type="ECO:0000256" key="5">
    <source>
        <dbReference type="ARBA" id="ARBA00022692"/>
    </source>
</evidence>
<accession>A0A6P8Z5Z6</accession>
<evidence type="ECO:0000256" key="11">
    <source>
        <dbReference type="RuleBase" id="RU003718"/>
    </source>
</evidence>
<protein>
    <recommendedName>
        <fullName evidence="12">UDP-glucuronosyltransferase</fullName>
        <ecNumber evidence="12">2.4.1.17</ecNumber>
    </recommendedName>
</protein>
<evidence type="ECO:0000256" key="7">
    <source>
        <dbReference type="ARBA" id="ARBA00022989"/>
    </source>
</evidence>
<gene>
    <name evidence="14" type="primary">LOC117645784</name>
</gene>
<dbReference type="PROSITE" id="PS00375">
    <property type="entry name" value="UDPGT"/>
    <property type="match status" value="1"/>
</dbReference>
<evidence type="ECO:0000256" key="10">
    <source>
        <dbReference type="ARBA" id="ARBA00046288"/>
    </source>
</evidence>
<dbReference type="OrthoDB" id="5835829at2759"/>
<feature type="signal peptide" evidence="12">
    <location>
        <begin position="1"/>
        <end position="24"/>
    </location>
</feature>
<organism evidence="14">
    <name type="scientific">Thrips palmi</name>
    <name type="common">Melon thrips</name>
    <dbReference type="NCBI Taxonomy" id="161013"/>
    <lineage>
        <taxon>Eukaryota</taxon>
        <taxon>Metazoa</taxon>
        <taxon>Ecdysozoa</taxon>
        <taxon>Arthropoda</taxon>
        <taxon>Hexapoda</taxon>
        <taxon>Insecta</taxon>
        <taxon>Pterygota</taxon>
        <taxon>Neoptera</taxon>
        <taxon>Paraneoptera</taxon>
        <taxon>Thysanoptera</taxon>
        <taxon>Terebrantia</taxon>
        <taxon>Thripoidea</taxon>
        <taxon>Thripidae</taxon>
        <taxon>Thrips</taxon>
    </lineage>
</organism>
<dbReference type="KEGG" id="tpal:117645784"/>
<comment type="subcellular location">
    <subcellularLocation>
        <location evidence="10">Endomembrane system</location>
        <topology evidence="10">Single-pass type I membrane protein</topology>
    </subcellularLocation>
    <subcellularLocation>
        <location evidence="1">Endoplasmic reticulum</location>
    </subcellularLocation>
    <subcellularLocation>
        <location evidence="12">Membrane</location>
        <topology evidence="12">Single-pass membrane protein</topology>
    </subcellularLocation>
</comment>
<name>A0A6P8Z5Z6_THRPL</name>
<reference evidence="14" key="1">
    <citation type="submission" date="2025-08" db="UniProtKB">
        <authorList>
            <consortium name="RefSeq"/>
        </authorList>
    </citation>
    <scope>IDENTIFICATION</scope>
    <source>
        <tissue evidence="14">Total insect</tissue>
    </source>
</reference>
<evidence type="ECO:0000256" key="2">
    <source>
        <dbReference type="ARBA" id="ARBA00009995"/>
    </source>
</evidence>
<dbReference type="InterPro" id="IPR002213">
    <property type="entry name" value="UDP_glucos_trans"/>
</dbReference>
<dbReference type="GO" id="GO:0016020">
    <property type="term" value="C:membrane"/>
    <property type="evidence" value="ECO:0007669"/>
    <property type="project" value="UniProtKB-SubCell"/>
</dbReference>
<keyword evidence="9" id="KW-0325">Glycoprotein</keyword>
<evidence type="ECO:0000256" key="4">
    <source>
        <dbReference type="ARBA" id="ARBA00022679"/>
    </source>
</evidence>
<dbReference type="InterPro" id="IPR035595">
    <property type="entry name" value="UDP_glycos_trans_CS"/>
</dbReference>
<keyword evidence="4 11" id="KW-0808">Transferase</keyword>
<keyword evidence="5 12" id="KW-0812">Transmembrane</keyword>
<dbReference type="PANTHER" id="PTHR48043">
    <property type="entry name" value="EG:EG0003.4 PROTEIN-RELATED"/>
    <property type="match status" value="1"/>
</dbReference>
<comment type="catalytic activity">
    <reaction evidence="12">
        <text>glucuronate acceptor + UDP-alpha-D-glucuronate = acceptor beta-D-glucuronoside + UDP + H(+)</text>
        <dbReference type="Rhea" id="RHEA:21032"/>
        <dbReference type="ChEBI" id="CHEBI:15378"/>
        <dbReference type="ChEBI" id="CHEBI:58052"/>
        <dbReference type="ChEBI" id="CHEBI:58223"/>
        <dbReference type="ChEBI" id="CHEBI:132367"/>
        <dbReference type="ChEBI" id="CHEBI:132368"/>
        <dbReference type="EC" id="2.4.1.17"/>
    </reaction>
</comment>
<dbReference type="GeneID" id="117645784"/>
<dbReference type="GO" id="GO:0015020">
    <property type="term" value="F:glucuronosyltransferase activity"/>
    <property type="evidence" value="ECO:0007669"/>
    <property type="project" value="UniProtKB-EC"/>
</dbReference>
<feature type="transmembrane region" description="Helical" evidence="12">
    <location>
        <begin position="484"/>
        <end position="508"/>
    </location>
</feature>
<evidence type="ECO:0000256" key="9">
    <source>
        <dbReference type="ARBA" id="ARBA00023180"/>
    </source>
</evidence>
<dbReference type="InterPro" id="IPR050271">
    <property type="entry name" value="UDP-glycosyltransferase"/>
</dbReference>
<keyword evidence="7 12" id="KW-1133">Transmembrane helix</keyword>
<feature type="chain" id="PRO_5028524566" description="UDP-glucuronosyltransferase" evidence="12">
    <location>
        <begin position="25"/>
        <end position="528"/>
    </location>
</feature>
<dbReference type="FunCoup" id="A0A6P8Z5Z6">
    <property type="interactions" value="164"/>
</dbReference>
<dbReference type="Proteomes" id="UP000515158">
    <property type="component" value="Unplaced"/>
</dbReference>
<dbReference type="GO" id="GO:0005783">
    <property type="term" value="C:endoplasmic reticulum"/>
    <property type="evidence" value="ECO:0007669"/>
    <property type="project" value="UniProtKB-SubCell"/>
</dbReference>
<keyword evidence="12" id="KW-0732">Signal</keyword>
<dbReference type="Gene3D" id="3.40.50.2000">
    <property type="entry name" value="Glycogen Phosphorylase B"/>
    <property type="match status" value="1"/>
</dbReference>
<dbReference type="CDD" id="cd03784">
    <property type="entry name" value="GT1_Gtf-like"/>
    <property type="match status" value="1"/>
</dbReference>
<evidence type="ECO:0000256" key="8">
    <source>
        <dbReference type="ARBA" id="ARBA00023136"/>
    </source>
</evidence>
<dbReference type="AlphaFoldDB" id="A0A6P8Z5Z6"/>
<sequence length="528" mass="58930">MPSNTLFAVLGWLAVSPAVPSAEAYRILGIFPVQSRSHNIMFKATMQALVDSGHEVVDLSPFPLKTPRANYTDVDISAELPSMVNSMTFNDMSDLSRKGLFDMIRDRGGANLCRKVFEMKQFQDIIRGAYGKFDVVFTEICCSDCWTVVAHKLQLPLISIATQPDFTQIHDRVGSVNNPSYLVTPFEPLVGKMGLWERCRNVLALLTSMWLDKWWLQYPSDEVLRELFGEDTPPISELVRNTSLVMVNGHVSVNPARPVNPNVIEVLGIHLRDKPSVNNIPSAIRQWMDDAEHGVVYFSLGSQVRSDSLPKATIEALLAAFAALPQRVLWKYEDAILQPPPNVKIAPWLPQSDVLAHPKVLVFMTHGGLMGTTEALSLGVPMIGIPIFADQGPNILQYAELGIARELSHRHISKDTVLATIREFTTSNNNALRYRERAKEIAARFADRPRSAAREAVWWTEYVVRNQGARHLRPLGADLPLHQYLLLDVVGVFLAAAAAVLLVFVAALKKVLRLVSPKQPPRQKRKTQ</sequence>
<evidence type="ECO:0000313" key="14">
    <source>
        <dbReference type="RefSeq" id="XP_034242082.1"/>
    </source>
</evidence>
<dbReference type="Pfam" id="PF00201">
    <property type="entry name" value="UDPGT"/>
    <property type="match status" value="1"/>
</dbReference>
<dbReference type="SUPFAM" id="SSF53756">
    <property type="entry name" value="UDP-Glycosyltransferase/glycogen phosphorylase"/>
    <property type="match status" value="1"/>
</dbReference>
<dbReference type="InParanoid" id="A0A6P8Z5Z6"/>
<evidence type="ECO:0000256" key="6">
    <source>
        <dbReference type="ARBA" id="ARBA00022824"/>
    </source>
</evidence>
<keyword evidence="6" id="KW-0256">Endoplasmic reticulum</keyword>
<dbReference type="EC" id="2.4.1.17" evidence="12"/>
<keyword evidence="3 11" id="KW-0328">Glycosyltransferase</keyword>
<evidence type="ECO:0000256" key="12">
    <source>
        <dbReference type="RuleBase" id="RU362059"/>
    </source>
</evidence>
<evidence type="ECO:0000256" key="1">
    <source>
        <dbReference type="ARBA" id="ARBA00004240"/>
    </source>
</evidence>
<dbReference type="RefSeq" id="XP_034242082.1">
    <property type="nucleotide sequence ID" value="XM_034386191.1"/>
</dbReference>
<keyword evidence="8 12" id="KW-0472">Membrane</keyword>
<keyword evidence="13" id="KW-1185">Reference proteome</keyword>
<evidence type="ECO:0000256" key="3">
    <source>
        <dbReference type="ARBA" id="ARBA00022676"/>
    </source>
</evidence>
<comment type="similarity">
    <text evidence="2 11">Belongs to the UDP-glycosyltransferase family.</text>
</comment>
<dbReference type="PANTHER" id="PTHR48043:SF145">
    <property type="entry name" value="FI06409P-RELATED"/>
    <property type="match status" value="1"/>
</dbReference>
<evidence type="ECO:0000313" key="13">
    <source>
        <dbReference type="Proteomes" id="UP000515158"/>
    </source>
</evidence>